<evidence type="ECO:0000313" key="3">
    <source>
        <dbReference type="EMBL" id="KAK8950572.1"/>
    </source>
</evidence>
<dbReference type="PANTHER" id="PTHR31715">
    <property type="entry name" value="UREASE ACCESSORY PROTEIN G"/>
    <property type="match status" value="1"/>
</dbReference>
<protein>
    <submittedName>
        <fullName evidence="3">Uncharacterized protein</fullName>
    </submittedName>
</protein>
<feature type="transmembrane region" description="Helical" evidence="2">
    <location>
        <begin position="77"/>
        <end position="97"/>
    </location>
</feature>
<accession>A0ABR2LUJ8</accession>
<organism evidence="3 4">
    <name type="scientific">Platanthera guangdongensis</name>
    <dbReference type="NCBI Taxonomy" id="2320717"/>
    <lineage>
        <taxon>Eukaryota</taxon>
        <taxon>Viridiplantae</taxon>
        <taxon>Streptophyta</taxon>
        <taxon>Embryophyta</taxon>
        <taxon>Tracheophyta</taxon>
        <taxon>Spermatophyta</taxon>
        <taxon>Magnoliopsida</taxon>
        <taxon>Liliopsida</taxon>
        <taxon>Asparagales</taxon>
        <taxon>Orchidaceae</taxon>
        <taxon>Orchidoideae</taxon>
        <taxon>Orchideae</taxon>
        <taxon>Orchidinae</taxon>
        <taxon>Platanthera</taxon>
    </lineage>
</organism>
<feature type="compositionally biased region" description="Basic and acidic residues" evidence="1">
    <location>
        <begin position="17"/>
        <end position="26"/>
    </location>
</feature>
<reference evidence="3 4" key="1">
    <citation type="journal article" date="2022" name="Nat. Plants">
        <title>Genomes of leafy and leafless Platanthera orchids illuminate the evolution of mycoheterotrophy.</title>
        <authorList>
            <person name="Li M.H."/>
            <person name="Liu K.W."/>
            <person name="Li Z."/>
            <person name="Lu H.C."/>
            <person name="Ye Q.L."/>
            <person name="Zhang D."/>
            <person name="Wang J.Y."/>
            <person name="Li Y.F."/>
            <person name="Zhong Z.M."/>
            <person name="Liu X."/>
            <person name="Yu X."/>
            <person name="Liu D.K."/>
            <person name="Tu X.D."/>
            <person name="Liu B."/>
            <person name="Hao Y."/>
            <person name="Liao X.Y."/>
            <person name="Jiang Y.T."/>
            <person name="Sun W.H."/>
            <person name="Chen J."/>
            <person name="Chen Y.Q."/>
            <person name="Ai Y."/>
            <person name="Zhai J.W."/>
            <person name="Wu S.S."/>
            <person name="Zhou Z."/>
            <person name="Hsiao Y.Y."/>
            <person name="Wu W.L."/>
            <person name="Chen Y.Y."/>
            <person name="Lin Y.F."/>
            <person name="Hsu J.L."/>
            <person name="Li C.Y."/>
            <person name="Wang Z.W."/>
            <person name="Zhao X."/>
            <person name="Zhong W.Y."/>
            <person name="Ma X.K."/>
            <person name="Ma L."/>
            <person name="Huang J."/>
            <person name="Chen G.Z."/>
            <person name="Huang M.Z."/>
            <person name="Huang L."/>
            <person name="Peng D.H."/>
            <person name="Luo Y.B."/>
            <person name="Zou S.Q."/>
            <person name="Chen S.P."/>
            <person name="Lan S."/>
            <person name="Tsai W.C."/>
            <person name="Van de Peer Y."/>
            <person name="Liu Z.J."/>
        </authorList>
    </citation>
    <scope>NUCLEOTIDE SEQUENCE [LARGE SCALE GENOMIC DNA]</scope>
    <source>
        <strain evidence="3">Lor288</strain>
    </source>
</reference>
<keyword evidence="2" id="KW-0812">Transmembrane</keyword>
<feature type="transmembrane region" description="Helical" evidence="2">
    <location>
        <begin position="109"/>
        <end position="133"/>
    </location>
</feature>
<evidence type="ECO:0000313" key="4">
    <source>
        <dbReference type="Proteomes" id="UP001412067"/>
    </source>
</evidence>
<keyword evidence="2" id="KW-1133">Transmembrane helix</keyword>
<keyword evidence="2" id="KW-0472">Membrane</keyword>
<sequence length="146" mass="16579">MASEADQQNHHHHPQDHHHTHDRGGHGDGSSSWVDPDGRVYHSHNGLAPHSHEPIDSPGLYSARAPLLPTRYFKERAFTVGIGGPVGTRWALISLTYGSTLMTSLIMPFPLLFIEVYLLIFKIFGLYASHLLLEIRKQNFRNHEIW</sequence>
<dbReference type="PANTHER" id="PTHR31715:SF0">
    <property type="entry name" value="UREASE ACCESSORY PROTEIN G"/>
    <property type="match status" value="1"/>
</dbReference>
<gene>
    <name evidence="3" type="ORF">KSP40_PGU000014</name>
</gene>
<keyword evidence="4" id="KW-1185">Reference proteome</keyword>
<evidence type="ECO:0000256" key="1">
    <source>
        <dbReference type="SAM" id="MobiDB-lite"/>
    </source>
</evidence>
<name>A0ABR2LUJ8_9ASPA</name>
<feature type="region of interest" description="Disordered" evidence="1">
    <location>
        <begin position="1"/>
        <end position="35"/>
    </location>
</feature>
<dbReference type="EMBL" id="JBBWWR010000015">
    <property type="protein sequence ID" value="KAK8950572.1"/>
    <property type="molecule type" value="Genomic_DNA"/>
</dbReference>
<evidence type="ECO:0000256" key="2">
    <source>
        <dbReference type="SAM" id="Phobius"/>
    </source>
</evidence>
<proteinExistence type="predicted"/>
<dbReference type="Proteomes" id="UP001412067">
    <property type="component" value="Unassembled WGS sequence"/>
</dbReference>
<comment type="caution">
    <text evidence="3">The sequence shown here is derived from an EMBL/GenBank/DDBJ whole genome shotgun (WGS) entry which is preliminary data.</text>
</comment>
<dbReference type="InterPro" id="IPR004400">
    <property type="entry name" value="UreG"/>
</dbReference>